<organism evidence="1 2">
    <name type="scientific">Bacillus infantis NRRL B-14911</name>
    <dbReference type="NCBI Taxonomy" id="1367477"/>
    <lineage>
        <taxon>Bacteria</taxon>
        <taxon>Bacillati</taxon>
        <taxon>Bacillota</taxon>
        <taxon>Bacilli</taxon>
        <taxon>Bacillales</taxon>
        <taxon>Bacillaceae</taxon>
        <taxon>Bacillus</taxon>
    </lineage>
</organism>
<dbReference type="PATRIC" id="fig|1367477.3.peg.3079"/>
<dbReference type="EMBL" id="CP006643">
    <property type="protein sequence ID" value="AGX04998.1"/>
    <property type="molecule type" value="Genomic_DNA"/>
</dbReference>
<sequence>MGRHLDEIMLYSLRPVYLSKAEKFIKFSE</sequence>
<accession>U5LC50</accession>
<reference evidence="1 2" key="1">
    <citation type="submission" date="2013-07" db="EMBL/GenBank/DDBJ databases">
        <title>Complete genome sequence of Bacillus infantis NRRL B-14911 that has potential to induce cardiac disease by antigenic mimicry.</title>
        <authorList>
            <person name="Massilamany C."/>
            <person name="Smith T.P.L."/>
            <person name="Loy J.D."/>
            <person name="Barletta R."/>
            <person name="Reddy J."/>
        </authorList>
    </citation>
    <scope>NUCLEOTIDE SEQUENCE [LARGE SCALE GENOMIC DNA]</scope>
    <source>
        <strain evidence="1 2">NRRL B-14911</strain>
    </source>
</reference>
<dbReference type="AlphaFoldDB" id="U5LC50"/>
<dbReference type="Proteomes" id="UP000017805">
    <property type="component" value="Chromosome"/>
</dbReference>
<dbReference type="KEGG" id="bif:N288_15490"/>
<dbReference type="HOGENOM" id="CLU_3408673_0_0_9"/>
<protein>
    <submittedName>
        <fullName evidence="1">Uncharacterized protein</fullName>
    </submittedName>
</protein>
<name>U5LC50_9BACI</name>
<proteinExistence type="predicted"/>
<evidence type="ECO:0000313" key="2">
    <source>
        <dbReference type="Proteomes" id="UP000017805"/>
    </source>
</evidence>
<gene>
    <name evidence="1" type="ORF">N288_15490</name>
</gene>
<keyword evidence="2" id="KW-1185">Reference proteome</keyword>
<evidence type="ECO:0000313" key="1">
    <source>
        <dbReference type="EMBL" id="AGX04998.1"/>
    </source>
</evidence>